<feature type="compositionally biased region" description="Basic residues" evidence="1">
    <location>
        <begin position="29"/>
        <end position="38"/>
    </location>
</feature>
<sequence>MEQVENAPTPPASIAPSDSVSQLPAADKRKNRPGKNARQRQAQSAGPASNVSSGVSQSKADTFATRSRSAPSPQPGRFPVVFQTGAGEPTSDRFFSIDENPLYAITGSFSQMYLNHPMYAQFSNYAGYSDNAFELDLSRAFLLSLAQQVVHSHVNMGLPLGDFSSVSSTDVYLPMALRSIVQQMGEFSVPALGVRYLLKDYASTVSALVFAASRIGITTKGSMSLYPVRQLWLPMSPTDERTRHTLALRLSEFASTHGVVLDPETLTSFVHVAPSPAFNAVKTLLPGIAENPNKYDFLFSPLGTVQEWVSAYGTPNAQSVLSELGLWWDTPRAADLNFSFVAKVSFPSLVESWSRKRATMEKYFACGSGLANKASAVGSPAILSRVSKAMGITKIEAQVGLDAPSFSLLACFPLSVRFHGDYAVKMVTAIPVANRAIEFAQQDWKN</sequence>
<name>A0AA51HKQ8_9VIRU</name>
<evidence type="ECO:0000256" key="1">
    <source>
        <dbReference type="SAM" id="MobiDB-lite"/>
    </source>
</evidence>
<dbReference type="EMBL" id="OR126356">
    <property type="protein sequence ID" value="WMJ90932.1"/>
    <property type="molecule type" value="Genomic_RNA"/>
</dbReference>
<proteinExistence type="predicted"/>
<organism evidence="2">
    <name type="scientific">Beauveria bassiana partitivirus 4</name>
    <dbReference type="NCBI Taxonomy" id="3071797"/>
    <lineage>
        <taxon>Viruses</taxon>
        <taxon>Riboviria</taxon>
        <taxon>Orthornavirae</taxon>
        <taxon>Pisuviricota</taxon>
        <taxon>Duplopiviricetes</taxon>
        <taxon>Durnavirales</taxon>
        <taxon>Partitiviridae</taxon>
    </lineage>
</organism>
<keyword evidence="2" id="KW-0167">Capsid protein</keyword>
<dbReference type="Pfam" id="PF20895">
    <property type="entry name" value="PsV_CP"/>
    <property type="match status" value="1"/>
</dbReference>
<accession>A0AA51HKQ8</accession>
<keyword evidence="2" id="KW-0946">Virion</keyword>
<protein>
    <submittedName>
        <fullName evidence="2">Coat protein</fullName>
    </submittedName>
</protein>
<evidence type="ECO:0000313" key="2">
    <source>
        <dbReference type="EMBL" id="WMJ90932.1"/>
    </source>
</evidence>
<dbReference type="GO" id="GO:0019028">
    <property type="term" value="C:viral capsid"/>
    <property type="evidence" value="ECO:0007669"/>
    <property type="project" value="UniProtKB-KW"/>
</dbReference>
<feature type="region of interest" description="Disordered" evidence="1">
    <location>
        <begin position="1"/>
        <end position="83"/>
    </location>
</feature>
<reference evidence="2" key="1">
    <citation type="submission" date="2023-06" db="EMBL/GenBank/DDBJ databases">
        <authorList>
            <person name="Zhu Q."/>
            <person name="Shi N."/>
            <person name="Wang P."/>
            <person name="Huang B."/>
        </authorList>
    </citation>
    <scope>NUCLEOTIDE SEQUENCE</scope>
    <source>
        <strain evidence="2">RCEF 5613</strain>
    </source>
</reference>
<feature type="compositionally biased region" description="Polar residues" evidence="1">
    <location>
        <begin position="39"/>
        <end position="71"/>
    </location>
</feature>
<dbReference type="InterPro" id="IPR048728">
    <property type="entry name" value="CP_partitivirus"/>
</dbReference>